<feature type="domain" description="MBG" evidence="1">
    <location>
        <begin position="247"/>
        <end position="322"/>
    </location>
</feature>
<evidence type="ECO:0000313" key="4">
    <source>
        <dbReference type="Proteomes" id="UP000243525"/>
    </source>
</evidence>
<gene>
    <name evidence="3" type="ORF">C8N47_14010</name>
</gene>
<organism evidence="3 4">
    <name type="scientific">Mangrovibacterium marinum</name>
    <dbReference type="NCBI Taxonomy" id="1639118"/>
    <lineage>
        <taxon>Bacteria</taxon>
        <taxon>Pseudomonadati</taxon>
        <taxon>Bacteroidota</taxon>
        <taxon>Bacteroidia</taxon>
        <taxon>Marinilabiliales</taxon>
        <taxon>Prolixibacteraceae</taxon>
        <taxon>Mangrovibacterium</taxon>
    </lineage>
</organism>
<proteinExistence type="predicted"/>
<evidence type="ECO:0000313" key="3">
    <source>
        <dbReference type="EMBL" id="PTN02234.1"/>
    </source>
</evidence>
<feature type="domain" description="MBG" evidence="1">
    <location>
        <begin position="409"/>
        <end position="484"/>
    </location>
</feature>
<protein>
    <submittedName>
        <fullName evidence="3">Putative secreted protein (Por secretion system target)</fullName>
    </submittedName>
</protein>
<feature type="domain" description="MBG" evidence="1">
    <location>
        <begin position="86"/>
        <end position="160"/>
    </location>
</feature>
<evidence type="ECO:0000259" key="1">
    <source>
        <dbReference type="Pfam" id="PF18676"/>
    </source>
</evidence>
<feature type="domain" description="MBG" evidence="1">
    <location>
        <begin position="167"/>
        <end position="241"/>
    </location>
</feature>
<keyword evidence="4" id="KW-1185">Reference proteome</keyword>
<dbReference type="Pfam" id="PF18962">
    <property type="entry name" value="Por_Secre_tail"/>
    <property type="match status" value="1"/>
</dbReference>
<feature type="non-terminal residue" evidence="3">
    <location>
        <position position="1"/>
    </location>
</feature>
<dbReference type="Proteomes" id="UP000243525">
    <property type="component" value="Unassembled WGS sequence"/>
</dbReference>
<sequence length="920" mass="96040">QLAVTVTADAQSKTYGDLDPELTFVASPAVGTVLANGEVIAFTGALSRVAGEDVGAYAINQNTVDNTNYDITYTSADLTIGQLVVAVNAEAKSKTYGQVDPALTFVSVPAVGTTLANGEVISFTGALDRDPGEDVGAYAINQNTVDNTNYDITYTSADLTIGKLAVAVNAEAKSKTYGQVDPALTFVSVPAVGTTLANGEVIEFTGALSRVAGEDVGAYAINQNTVDNSNYDITYTSADLTIGQLAVTVTADAQSKTYGQLDPVLTFVSVPAVGTSLANGEVIAFTGALSRVAGEDVGAYAINQNTVDNTNYDITYTSADLTIGKLAVAVNAEAKSKTYGQLDPALTFVSVPAVGTTLANGEVIAFTGALSRVAGEDVGAYAINQNTVDNSNYDITYTSADLTIGQLAVTVTADAQSKTYGQLDPVLTFVSVPAVGTSLANGEVIAFTGALSRVAGEDVGAYAINQNSVDNSNYDISYTGADLTIGQLAVSVTADAQSKYCGQVDPLLTFISSPIVGTVLTNGEVIGFTGGLTRESGEDVGPHAILQGTLDNSNYAITYIGANLIIESVSIDASASSTPVAIGNPATLTATVANESLVPVGNVAVTFVVTYYDNNNVEQTQFTGSTSTDINGIASISGVSVPEVKVYKVTAIAGSDCSEPSVAYLPVYDPSAGFVTGGGWIWSPAGAYTADESLEGKANFGFVAKYKKGKSDVDGNTEFHFNAAGFKFKSQFHESGSLVISGGKATYRGEGTINGEGSYKFTLVAFDGDWNDGTDPDRFRIKMWGDNGIVYDNGLDADENSDDATELGGGSIVIHEVKGKNKAAYIEPQMATVESSTLTVYPNPFTDKARFEFASPEATQARIEIFDMNGKLVRTVFDQQVESKVSYQADFIPQGQVGSTYIYRITIGNEVFNGKLIYNR</sequence>
<feature type="domain" description="MBG" evidence="1">
    <location>
        <begin position="491"/>
        <end position="564"/>
    </location>
</feature>
<feature type="domain" description="MBG" evidence="1">
    <location>
        <begin position="329"/>
        <end position="403"/>
    </location>
</feature>
<feature type="domain" description="MBG" evidence="1">
    <location>
        <begin position="4"/>
        <end position="79"/>
    </location>
</feature>
<dbReference type="InterPro" id="IPR041286">
    <property type="entry name" value="MBG_2"/>
</dbReference>
<dbReference type="OrthoDB" id="9759776at2"/>
<comment type="caution">
    <text evidence="3">The sequence shown here is derived from an EMBL/GenBank/DDBJ whole genome shotgun (WGS) entry which is preliminary data.</text>
</comment>
<accession>A0A2T5BSA7</accession>
<dbReference type="AlphaFoldDB" id="A0A2T5BSA7"/>
<name>A0A2T5BSA7_9BACT</name>
<dbReference type="EMBL" id="QAAD01000040">
    <property type="protein sequence ID" value="PTN02234.1"/>
    <property type="molecule type" value="Genomic_DNA"/>
</dbReference>
<dbReference type="Pfam" id="PF18676">
    <property type="entry name" value="MBG_2"/>
    <property type="match status" value="7"/>
</dbReference>
<dbReference type="RefSeq" id="WP_146161575.1">
    <property type="nucleotide sequence ID" value="NZ_QAAD01000040.1"/>
</dbReference>
<evidence type="ECO:0000259" key="2">
    <source>
        <dbReference type="Pfam" id="PF18962"/>
    </source>
</evidence>
<reference evidence="3 4" key="1">
    <citation type="submission" date="2018-04" db="EMBL/GenBank/DDBJ databases">
        <title>Genomic Encyclopedia of Archaeal and Bacterial Type Strains, Phase II (KMG-II): from individual species to whole genera.</title>
        <authorList>
            <person name="Goeker M."/>
        </authorList>
    </citation>
    <scope>NUCLEOTIDE SEQUENCE [LARGE SCALE GENOMIC DNA]</scope>
    <source>
        <strain evidence="3 4">DSM 28823</strain>
    </source>
</reference>
<feature type="domain" description="Secretion system C-terminal sorting" evidence="2">
    <location>
        <begin position="840"/>
        <end position="911"/>
    </location>
</feature>
<dbReference type="NCBIfam" id="TIGR04183">
    <property type="entry name" value="Por_Secre_tail"/>
    <property type="match status" value="1"/>
</dbReference>
<dbReference type="InterPro" id="IPR026444">
    <property type="entry name" value="Secre_tail"/>
</dbReference>